<dbReference type="GO" id="GO:0007165">
    <property type="term" value="P:signal transduction"/>
    <property type="evidence" value="ECO:0007669"/>
    <property type="project" value="TreeGrafter"/>
</dbReference>
<evidence type="ECO:0000256" key="3">
    <source>
        <dbReference type="ARBA" id="ARBA00022801"/>
    </source>
</evidence>
<keyword evidence="4" id="KW-0720">Serine protease</keyword>
<dbReference type="CDD" id="cd07560">
    <property type="entry name" value="Peptidase_S41_CPP"/>
    <property type="match status" value="1"/>
</dbReference>
<dbReference type="Gene3D" id="6.10.250.3150">
    <property type="match status" value="1"/>
</dbReference>
<reference evidence="5" key="1">
    <citation type="submission" date="2020-11" db="EMBL/GenBank/DDBJ databases">
        <authorList>
            <person name="Tran Van P."/>
        </authorList>
    </citation>
    <scope>NUCLEOTIDE SEQUENCE</scope>
</reference>
<dbReference type="OrthoDB" id="5911912at2759"/>
<evidence type="ECO:0000313" key="5">
    <source>
        <dbReference type="EMBL" id="CAD7234841.1"/>
    </source>
</evidence>
<dbReference type="Pfam" id="PF00595">
    <property type="entry name" value="PDZ"/>
    <property type="match status" value="1"/>
</dbReference>
<dbReference type="CDD" id="cd06782">
    <property type="entry name" value="cpPDZ_CPP-like"/>
    <property type="match status" value="1"/>
</dbReference>
<dbReference type="Pfam" id="PF03572">
    <property type="entry name" value="Peptidase_S41"/>
    <property type="match status" value="1"/>
</dbReference>
<dbReference type="AlphaFoldDB" id="A0A7R8WN46"/>
<dbReference type="SMART" id="SM00245">
    <property type="entry name" value="TSPc"/>
    <property type="match status" value="1"/>
</dbReference>
<sequence>MEGLQQRIRQQKTRIAEKTKELTVAQKTRDKKLVQMRKRVNAFYKIGRIDLLNITFSTRTLPQLLRFHDAFQSVVNYDKKLLNEYQSAVNNLARAKESLVLEQALLDEFVRQVESEKKEIQLTKENKTSLFQKISEQANLHQQAIDELEMAKQDLTGTMRVLYKKRELFDQGFLLNKGKLRPPVDGVVTSLFNEERVNLFGIRRRTPGITIAAPDGTPIQAVYGGSVVYADYLKGYGNTVIIDHGYGYFTVTSFIDKLLAAKGKAVQGALPEGKAEEPGDKSKETVHEKVYEKLELFANILSTLQDSYVEEINYGRALDGAISGMLQALDPHSSYLSPEDFQELEEDTQGFFSGIGLELTNKDGILTVIAPIEGGPAQRSGLKPNDVIVKINGEWTETLGPTKAVKKIRGPKGSLITLTIFREGWQKSRDITLIREIIPKNSVRMLMLNENICYARISTFQNLTTKDFITAFDELLREKEVKGMILDLRDNPGGLLSQAVSIADLFLSTGTIVYTKGRSETQNSIYLAHPDNKITDIPLLVLINEGSASAAEIVSGALQDQKRAILL</sequence>
<evidence type="ECO:0000256" key="1">
    <source>
        <dbReference type="ARBA" id="ARBA00009179"/>
    </source>
</evidence>
<dbReference type="SUPFAM" id="SSF52096">
    <property type="entry name" value="ClpP/crotonase"/>
    <property type="match status" value="1"/>
</dbReference>
<feature type="non-terminal residue" evidence="5">
    <location>
        <position position="567"/>
    </location>
</feature>
<name>A0A7R8WN46_9CRUS</name>
<dbReference type="InterPro" id="IPR016047">
    <property type="entry name" value="M23ase_b-sheet_dom"/>
</dbReference>
<dbReference type="GO" id="GO:0008236">
    <property type="term" value="F:serine-type peptidase activity"/>
    <property type="evidence" value="ECO:0007669"/>
    <property type="project" value="UniProtKB-KW"/>
</dbReference>
<dbReference type="Gene3D" id="3.90.226.10">
    <property type="entry name" value="2-enoyl-CoA Hydratase, Chain A, domain 1"/>
    <property type="match status" value="1"/>
</dbReference>
<dbReference type="InterPro" id="IPR004447">
    <property type="entry name" value="Peptidase_S41A"/>
</dbReference>
<dbReference type="InterPro" id="IPR011055">
    <property type="entry name" value="Dup_hybrid_motif"/>
</dbReference>
<dbReference type="InterPro" id="IPR005151">
    <property type="entry name" value="Tail-specific_protease"/>
</dbReference>
<dbReference type="PANTHER" id="PTHR32060:SF30">
    <property type="entry name" value="CARBOXY-TERMINAL PROCESSING PROTEASE CTPA"/>
    <property type="match status" value="1"/>
</dbReference>
<accession>A0A7R8WN46</accession>
<dbReference type="EMBL" id="OB670103">
    <property type="protein sequence ID" value="CAD7234841.1"/>
    <property type="molecule type" value="Genomic_DNA"/>
</dbReference>
<dbReference type="Gene3D" id="2.70.70.10">
    <property type="entry name" value="Glucose Permease (Domain IIA)"/>
    <property type="match status" value="1"/>
</dbReference>
<dbReference type="SUPFAM" id="SSF51261">
    <property type="entry name" value="Duplicated hybrid motif"/>
    <property type="match status" value="1"/>
</dbReference>
<dbReference type="SUPFAM" id="SSF50156">
    <property type="entry name" value="PDZ domain-like"/>
    <property type="match status" value="1"/>
</dbReference>
<dbReference type="GO" id="GO:0006508">
    <property type="term" value="P:proteolysis"/>
    <property type="evidence" value="ECO:0007669"/>
    <property type="project" value="UniProtKB-KW"/>
</dbReference>
<dbReference type="GO" id="GO:0004175">
    <property type="term" value="F:endopeptidase activity"/>
    <property type="evidence" value="ECO:0007669"/>
    <property type="project" value="TreeGrafter"/>
</dbReference>
<dbReference type="SMART" id="SM00228">
    <property type="entry name" value="PDZ"/>
    <property type="match status" value="1"/>
</dbReference>
<dbReference type="FunFam" id="2.30.42.10:FF:000063">
    <property type="entry name" value="Peptidase, S41 family"/>
    <property type="match status" value="1"/>
</dbReference>
<evidence type="ECO:0000256" key="2">
    <source>
        <dbReference type="ARBA" id="ARBA00022670"/>
    </source>
</evidence>
<dbReference type="Pfam" id="PF01551">
    <property type="entry name" value="Peptidase_M23"/>
    <property type="match status" value="1"/>
</dbReference>
<dbReference type="PANTHER" id="PTHR32060">
    <property type="entry name" value="TAIL-SPECIFIC PROTEASE"/>
    <property type="match status" value="1"/>
</dbReference>
<keyword evidence="2" id="KW-0645">Protease</keyword>
<keyword evidence="3" id="KW-0378">Hydrolase</keyword>
<protein>
    <submittedName>
        <fullName evidence="5">Uncharacterized protein</fullName>
    </submittedName>
</protein>
<dbReference type="InterPro" id="IPR036034">
    <property type="entry name" value="PDZ_sf"/>
</dbReference>
<dbReference type="PROSITE" id="PS50106">
    <property type="entry name" value="PDZ"/>
    <property type="match status" value="1"/>
</dbReference>
<evidence type="ECO:0000256" key="4">
    <source>
        <dbReference type="ARBA" id="ARBA00022825"/>
    </source>
</evidence>
<dbReference type="InterPro" id="IPR001478">
    <property type="entry name" value="PDZ"/>
</dbReference>
<proteinExistence type="inferred from homology"/>
<gene>
    <name evidence="5" type="ORF">CTOB1V02_LOCUS12657</name>
</gene>
<organism evidence="5">
    <name type="scientific">Cyprideis torosa</name>
    <dbReference type="NCBI Taxonomy" id="163714"/>
    <lineage>
        <taxon>Eukaryota</taxon>
        <taxon>Metazoa</taxon>
        <taxon>Ecdysozoa</taxon>
        <taxon>Arthropoda</taxon>
        <taxon>Crustacea</taxon>
        <taxon>Oligostraca</taxon>
        <taxon>Ostracoda</taxon>
        <taxon>Podocopa</taxon>
        <taxon>Podocopida</taxon>
        <taxon>Cytherocopina</taxon>
        <taxon>Cytheroidea</taxon>
        <taxon>Cytherideidae</taxon>
        <taxon>Cyprideis</taxon>
    </lineage>
</organism>
<dbReference type="Gene3D" id="3.30.750.44">
    <property type="match status" value="1"/>
</dbReference>
<dbReference type="NCBIfam" id="TIGR00225">
    <property type="entry name" value="prc"/>
    <property type="match status" value="1"/>
</dbReference>
<dbReference type="InterPro" id="IPR029045">
    <property type="entry name" value="ClpP/crotonase-like_dom_sf"/>
</dbReference>
<comment type="similarity">
    <text evidence="1">Belongs to the peptidase S41A family.</text>
</comment>
<dbReference type="Gene3D" id="2.30.42.10">
    <property type="match status" value="1"/>
</dbReference>
<dbReference type="CDD" id="cd12797">
    <property type="entry name" value="M23_peptidase"/>
    <property type="match status" value="1"/>
</dbReference>